<dbReference type="PANTHER" id="PTHR16675">
    <property type="entry name" value="MHC CLASS I-RELATED"/>
    <property type="match status" value="1"/>
</dbReference>
<dbReference type="Gene3D" id="2.60.40.10">
    <property type="entry name" value="Immunoglobulins"/>
    <property type="match status" value="1"/>
</dbReference>
<sequence>MTRYTILLISLLLFHEKKSAGSHSIWILATLTIGETPFPEFSAVVMLDDIQLFYYDSDVQRLIYKHHRSEHEHTEQKDASLIFGHQYRSMKDRALFSKHQLNNTDGLHVQQRLVGCELLDHATPGPLRSWDAFNTVNDEELHFSMKQNTLQSKGLWPTMWSHIERDSVEWLFANVYTPACIRFLKKYLHIMKNDVMKKVKPRVRLIQKTLTDSGEVKVTCLATGFYPRHINLTLLRDGQPVPDHHITGGAAT</sequence>
<dbReference type="SUPFAM" id="SSF54452">
    <property type="entry name" value="MHC antigen-recognition domain"/>
    <property type="match status" value="1"/>
</dbReference>
<dbReference type="FunFam" id="3.30.500.10:FF:000007">
    <property type="entry name" value="Major histocompatibility complex class I LDA"/>
    <property type="match status" value="1"/>
</dbReference>
<evidence type="ECO:0000259" key="3">
    <source>
        <dbReference type="Pfam" id="PF07654"/>
    </source>
</evidence>
<dbReference type="EMBL" id="JBHFQA010000010">
    <property type="protein sequence ID" value="KAL2092315.1"/>
    <property type="molecule type" value="Genomic_DNA"/>
</dbReference>
<protein>
    <recommendedName>
        <fullName evidence="3">Immunoglobulin C1-set domain-containing protein</fullName>
    </recommendedName>
</protein>
<feature type="chain" id="PRO_5044871133" description="Immunoglobulin C1-set domain-containing protein" evidence="2">
    <location>
        <begin position="22"/>
        <end position="252"/>
    </location>
</feature>
<feature type="domain" description="Immunoglobulin C1-set" evidence="3">
    <location>
        <begin position="211"/>
        <end position="244"/>
    </location>
</feature>
<dbReference type="InterPro" id="IPR011162">
    <property type="entry name" value="MHC_I/II-like_Ag-recog"/>
</dbReference>
<accession>A0ABD1JZK8</accession>
<dbReference type="Gene3D" id="3.30.500.10">
    <property type="entry name" value="MHC class I-like antigen recognition-like"/>
    <property type="match status" value="1"/>
</dbReference>
<keyword evidence="5" id="KW-1185">Reference proteome</keyword>
<gene>
    <name evidence="4" type="ORF">ACEWY4_012113</name>
</gene>
<feature type="signal peptide" evidence="2">
    <location>
        <begin position="1"/>
        <end position="21"/>
    </location>
</feature>
<dbReference type="InterPro" id="IPR013783">
    <property type="entry name" value="Ig-like_fold"/>
</dbReference>
<reference evidence="4 5" key="1">
    <citation type="submission" date="2024-09" db="EMBL/GenBank/DDBJ databases">
        <title>A chromosome-level genome assembly of Gray's grenadier anchovy, Coilia grayii.</title>
        <authorList>
            <person name="Fu Z."/>
        </authorList>
    </citation>
    <scope>NUCLEOTIDE SEQUENCE [LARGE SCALE GENOMIC DNA]</scope>
    <source>
        <strain evidence="4">G4</strain>
        <tissue evidence="4">Muscle</tissue>
    </source>
</reference>
<evidence type="ECO:0000256" key="1">
    <source>
        <dbReference type="ARBA" id="ARBA00023180"/>
    </source>
</evidence>
<dbReference type="InterPro" id="IPR050208">
    <property type="entry name" value="MHC_class-I_related"/>
</dbReference>
<dbReference type="SUPFAM" id="SSF48726">
    <property type="entry name" value="Immunoglobulin"/>
    <property type="match status" value="1"/>
</dbReference>
<dbReference type="PANTHER" id="PTHR16675:SF191">
    <property type="entry name" value="CLASS I HISTOCOMPATIBILITY ANTIGEN, F10 ALPHA CHAIN-LIKE-RELATED"/>
    <property type="match status" value="1"/>
</dbReference>
<name>A0ABD1JZK8_9TELE</name>
<dbReference type="InterPro" id="IPR036179">
    <property type="entry name" value="Ig-like_dom_sf"/>
</dbReference>
<dbReference type="Pfam" id="PF07654">
    <property type="entry name" value="C1-set"/>
    <property type="match status" value="1"/>
</dbReference>
<organism evidence="4 5">
    <name type="scientific">Coilia grayii</name>
    <name type="common">Gray's grenadier anchovy</name>
    <dbReference type="NCBI Taxonomy" id="363190"/>
    <lineage>
        <taxon>Eukaryota</taxon>
        <taxon>Metazoa</taxon>
        <taxon>Chordata</taxon>
        <taxon>Craniata</taxon>
        <taxon>Vertebrata</taxon>
        <taxon>Euteleostomi</taxon>
        <taxon>Actinopterygii</taxon>
        <taxon>Neopterygii</taxon>
        <taxon>Teleostei</taxon>
        <taxon>Clupei</taxon>
        <taxon>Clupeiformes</taxon>
        <taxon>Clupeoidei</taxon>
        <taxon>Engraulidae</taxon>
        <taxon>Coilinae</taxon>
        <taxon>Coilia</taxon>
    </lineage>
</organism>
<proteinExistence type="predicted"/>
<evidence type="ECO:0000313" key="4">
    <source>
        <dbReference type="EMBL" id="KAL2092315.1"/>
    </source>
</evidence>
<keyword evidence="2" id="KW-0732">Signal</keyword>
<comment type="caution">
    <text evidence="4">The sequence shown here is derived from an EMBL/GenBank/DDBJ whole genome shotgun (WGS) entry which is preliminary data.</text>
</comment>
<evidence type="ECO:0000313" key="5">
    <source>
        <dbReference type="Proteomes" id="UP001591681"/>
    </source>
</evidence>
<dbReference type="InterPro" id="IPR037055">
    <property type="entry name" value="MHC_I-like_Ag-recog_sf"/>
</dbReference>
<evidence type="ECO:0000256" key="2">
    <source>
        <dbReference type="SAM" id="SignalP"/>
    </source>
</evidence>
<dbReference type="AlphaFoldDB" id="A0ABD1JZK8"/>
<dbReference type="Proteomes" id="UP001591681">
    <property type="component" value="Unassembled WGS sequence"/>
</dbReference>
<dbReference type="InterPro" id="IPR003597">
    <property type="entry name" value="Ig_C1-set"/>
</dbReference>
<keyword evidence="1" id="KW-0325">Glycoprotein</keyword>